<dbReference type="GeneTree" id="ENSGT00390000011584"/>
<dbReference type="AlphaFoldDB" id="A0A8L2ULG0"/>
<evidence type="ECO:0000256" key="1">
    <source>
        <dbReference type="ARBA" id="ARBA00004613"/>
    </source>
</evidence>
<sequence length="121" mass="13364">MRLFIALPVLIVVVAMALEGPAPAQAAPDFSSAMESLPDKLKEFGNTLEDKARAAIEHIKQKEIMIKTRLGPFRELVFRDAQQNEGEIKNHICLSAWRATSQQQRGPRDGPGPSSNTNKNL</sequence>
<feature type="region of interest" description="Disordered" evidence="7">
    <location>
        <begin position="99"/>
        <end position="121"/>
    </location>
</feature>
<keyword evidence="4" id="KW-0964">Secreted</keyword>
<reference evidence="9" key="1">
    <citation type="submission" date="2024-01" db="EMBL/GenBank/DDBJ databases">
        <title>GRCr8: a new rat reference genome assembly contstructed from accurate long reads and long range scaffolding.</title>
        <authorList>
            <person name="Doris P.A."/>
            <person name="Kalbfleisch T."/>
            <person name="Li K."/>
            <person name="Howe K."/>
            <person name="Wood J."/>
        </authorList>
    </citation>
    <scope>NUCLEOTIDE SEQUENCE [LARGE SCALE GENOMIC DNA]</scope>
    <source>
        <strain evidence="9">Brown Norway</strain>
    </source>
</reference>
<dbReference type="Proteomes" id="UP000002494">
    <property type="component" value="Chromosome 1"/>
</dbReference>
<evidence type="ECO:0000313" key="11">
    <source>
        <dbReference type="RGD" id="2134"/>
    </source>
</evidence>
<evidence type="ECO:0000256" key="4">
    <source>
        <dbReference type="ARBA" id="ARBA00022525"/>
    </source>
</evidence>
<gene>
    <name evidence="9 11" type="primary">Apoc1</name>
</gene>
<keyword evidence="10" id="KW-1185">Reference proteome</keyword>
<dbReference type="GO" id="GO:0005576">
    <property type="term" value="C:extracellular region"/>
    <property type="evidence" value="ECO:0007669"/>
    <property type="project" value="UniProtKB-SubCell"/>
</dbReference>
<keyword evidence="12" id="KW-1267">Proteomics identification</keyword>
<comment type="subcellular location">
    <subcellularLocation>
        <location evidence="1">Secreted</location>
    </subcellularLocation>
</comment>
<accession>A0A8L2ULG0</accession>
<organism evidence="9 10">
    <name type="scientific">Rattus norvegicus</name>
    <name type="common">Rat</name>
    <dbReference type="NCBI Taxonomy" id="10116"/>
    <lineage>
        <taxon>Eukaryota</taxon>
        <taxon>Metazoa</taxon>
        <taxon>Chordata</taxon>
        <taxon>Craniata</taxon>
        <taxon>Vertebrata</taxon>
        <taxon>Euteleostomi</taxon>
        <taxon>Mammalia</taxon>
        <taxon>Eutheria</taxon>
        <taxon>Euarchontoglires</taxon>
        <taxon>Glires</taxon>
        <taxon>Rodentia</taxon>
        <taxon>Myomorpha</taxon>
        <taxon>Muroidea</taxon>
        <taxon>Muridae</taxon>
        <taxon>Murinae</taxon>
        <taxon>Rattus</taxon>
    </lineage>
</organism>
<evidence type="ECO:0000313" key="10">
    <source>
        <dbReference type="Proteomes" id="UP000002494"/>
    </source>
</evidence>
<protein>
    <submittedName>
        <fullName evidence="9">Apolipoprotein C1</fullName>
    </submittedName>
</protein>
<name>A0A8L2ULG0_RAT</name>
<reference evidence="9" key="2">
    <citation type="submission" date="2025-08" db="UniProtKB">
        <authorList>
            <consortium name="Ensembl"/>
        </authorList>
    </citation>
    <scope>IDENTIFICATION</scope>
    <source>
        <strain evidence="9">Brown Norway</strain>
    </source>
</reference>
<dbReference type="RGD" id="2134">
    <property type="gene designation" value="Apoc1"/>
</dbReference>
<dbReference type="Gene3D" id="4.10.260.30">
    <property type="entry name" value="Apolipoprotein C-I"/>
    <property type="match status" value="1"/>
</dbReference>
<dbReference type="InterPro" id="IPR006781">
    <property type="entry name" value="ApoC-I"/>
</dbReference>
<evidence type="ECO:0000256" key="7">
    <source>
        <dbReference type="SAM" id="MobiDB-lite"/>
    </source>
</evidence>
<feature type="chain" id="PRO_5035477917" evidence="8">
    <location>
        <begin position="27"/>
        <end position="121"/>
    </location>
</feature>
<dbReference type="GO" id="GO:0006869">
    <property type="term" value="P:lipid transport"/>
    <property type="evidence" value="ECO:0007669"/>
    <property type="project" value="UniProtKB-KW"/>
</dbReference>
<dbReference type="PANTHER" id="PTHR16565:SF2">
    <property type="entry name" value="APOLIPOPROTEIN C-I"/>
    <property type="match status" value="1"/>
</dbReference>
<evidence type="ECO:0000313" key="9">
    <source>
        <dbReference type="Ensembl" id="ENSRNOP00000040585.3"/>
    </source>
</evidence>
<keyword evidence="3" id="KW-0813">Transport</keyword>
<feature type="signal peptide" evidence="8">
    <location>
        <begin position="1"/>
        <end position="26"/>
    </location>
</feature>
<proteinExistence type="evidence at protein level"/>
<dbReference type="Pfam" id="PF04691">
    <property type="entry name" value="ApoC-I"/>
    <property type="match status" value="1"/>
</dbReference>
<evidence type="ECO:0007829" key="12">
    <source>
        <dbReference type="PeptideAtlas" id="A0A8L2ULG0"/>
    </source>
</evidence>
<evidence type="ECO:0000256" key="2">
    <source>
        <dbReference type="ARBA" id="ARBA00009204"/>
    </source>
</evidence>
<comment type="similarity">
    <text evidence="2">Belongs to the apolipoprotein C1 family.</text>
</comment>
<dbReference type="Ensembl" id="ENSRNOT00000046169.5">
    <property type="protein sequence ID" value="ENSRNOP00000040585.3"/>
    <property type="gene ID" value="ENSRNOG00000018426.8"/>
</dbReference>
<evidence type="ECO:0000256" key="5">
    <source>
        <dbReference type="ARBA" id="ARBA00022729"/>
    </source>
</evidence>
<evidence type="ECO:0000256" key="3">
    <source>
        <dbReference type="ARBA" id="ARBA00022448"/>
    </source>
</evidence>
<keyword evidence="6" id="KW-0445">Lipid transport</keyword>
<reference evidence="9" key="3">
    <citation type="submission" date="2025-09" db="UniProtKB">
        <authorList>
            <consortium name="Ensembl"/>
        </authorList>
    </citation>
    <scope>IDENTIFICATION</scope>
    <source>
        <strain evidence="9">Brown Norway</strain>
    </source>
</reference>
<dbReference type="InterPro" id="IPR043081">
    <property type="entry name" value="ApoC-1_sf"/>
</dbReference>
<dbReference type="GO" id="GO:0042157">
    <property type="term" value="P:lipoprotein metabolic process"/>
    <property type="evidence" value="ECO:0007669"/>
    <property type="project" value="InterPro"/>
</dbReference>
<evidence type="ECO:0000256" key="8">
    <source>
        <dbReference type="SAM" id="SignalP"/>
    </source>
</evidence>
<evidence type="ECO:0000256" key="6">
    <source>
        <dbReference type="ARBA" id="ARBA00023055"/>
    </source>
</evidence>
<dbReference type="PANTHER" id="PTHR16565">
    <property type="entry name" value="APOLIPOPROTEIN C-I"/>
    <property type="match status" value="1"/>
</dbReference>
<keyword evidence="5 8" id="KW-0732">Signal</keyword>